<accession>A0ABW7LVG9</accession>
<proteinExistence type="predicted"/>
<evidence type="ECO:0000313" key="3">
    <source>
        <dbReference type="Proteomes" id="UP001609821"/>
    </source>
</evidence>
<feature type="domain" description="HNH nuclease" evidence="1">
    <location>
        <begin position="53"/>
        <end position="109"/>
    </location>
</feature>
<reference evidence="2 3" key="1">
    <citation type="submission" date="2024-10" db="EMBL/GenBank/DDBJ databases">
        <title>Aeromonas and Pseudomonas from the Cagarras Archipelago, Rio de Janeiro, Brazil.</title>
        <authorList>
            <person name="Canellas A.L.B."/>
            <person name="Laport M.S."/>
        </authorList>
    </citation>
    <scope>NUCLEOTIDE SEQUENCE [LARGE SCALE GENOMIC DNA]</scope>
    <source>
        <strain evidence="2 3">CPF-4</strain>
    </source>
</reference>
<dbReference type="SMART" id="SM00507">
    <property type="entry name" value="HNHc"/>
    <property type="match status" value="1"/>
</dbReference>
<evidence type="ECO:0000259" key="1">
    <source>
        <dbReference type="SMART" id="SM00507"/>
    </source>
</evidence>
<dbReference type="Gene3D" id="1.10.30.50">
    <property type="match status" value="1"/>
</dbReference>
<dbReference type="Proteomes" id="UP001609821">
    <property type="component" value="Unassembled WGS sequence"/>
</dbReference>
<dbReference type="EMBL" id="JBINXB010000005">
    <property type="protein sequence ID" value="MFH6565603.1"/>
    <property type="molecule type" value="Genomic_DNA"/>
</dbReference>
<dbReference type="RefSeq" id="WP_395246782.1">
    <property type="nucleotide sequence ID" value="NZ_JBINXA010000015.1"/>
</dbReference>
<sequence>MIKLERGEKPDALENSQQSWQDALNLAISKYGSYTLIPKREKETLVSHYRNDFIKVPLFESSNSKCAFCECKPAEGGNIEVEHFRPKSIYPLLTFEWTNFLPCCSKCNTTKSNHDTATSPIINPYDTDPELILYYEDIRIKPRDANALAKNTIAVCGLNSIRLMRPRGDILSSLHDFAEAIENAIEDFNSCTTDLRRRNRLRRITESIERIELLANRSERYSGYCKSYLNGCAPYQMAKKLIADNSE</sequence>
<protein>
    <recommendedName>
        <fullName evidence="1">HNH nuclease domain-containing protein</fullName>
    </recommendedName>
</protein>
<keyword evidence="3" id="KW-1185">Reference proteome</keyword>
<dbReference type="InterPro" id="IPR003615">
    <property type="entry name" value="HNH_nuc"/>
</dbReference>
<name>A0ABW7LVG9_9PSED</name>
<gene>
    <name evidence="2" type="ORF">ACHMWK_06425</name>
</gene>
<dbReference type="CDD" id="cd00085">
    <property type="entry name" value="HNHc"/>
    <property type="match status" value="1"/>
</dbReference>
<comment type="caution">
    <text evidence="2">The sequence shown here is derived from an EMBL/GenBank/DDBJ whole genome shotgun (WGS) entry which is preliminary data.</text>
</comment>
<organism evidence="2 3">
    <name type="scientific">Pseudomonas kulmbachensis</name>
    <dbReference type="NCBI Taxonomy" id="3043408"/>
    <lineage>
        <taxon>Bacteria</taxon>
        <taxon>Pseudomonadati</taxon>
        <taxon>Pseudomonadota</taxon>
        <taxon>Gammaproteobacteria</taxon>
        <taxon>Pseudomonadales</taxon>
        <taxon>Pseudomonadaceae</taxon>
        <taxon>Pseudomonas</taxon>
    </lineage>
</organism>
<evidence type="ECO:0000313" key="2">
    <source>
        <dbReference type="EMBL" id="MFH6565603.1"/>
    </source>
</evidence>